<dbReference type="Gene3D" id="3.40.50.10610">
    <property type="entry name" value="ABC-type transport auxiliary lipoprotein component"/>
    <property type="match status" value="1"/>
</dbReference>
<evidence type="ECO:0000313" key="3">
    <source>
        <dbReference type="Proteomes" id="UP000826775"/>
    </source>
</evidence>
<keyword evidence="3" id="KW-1185">Reference proteome</keyword>
<organism evidence="2 3">
    <name type="scientific">Helicobacter gastrocanis</name>
    <dbReference type="NCBI Taxonomy" id="2849641"/>
    <lineage>
        <taxon>Bacteria</taxon>
        <taxon>Pseudomonadati</taxon>
        <taxon>Campylobacterota</taxon>
        <taxon>Epsilonproteobacteria</taxon>
        <taxon>Campylobacterales</taxon>
        <taxon>Helicobacteraceae</taxon>
        <taxon>Helicobacter</taxon>
    </lineage>
</organism>
<dbReference type="Proteomes" id="UP000826775">
    <property type="component" value="Chromosome"/>
</dbReference>
<dbReference type="InterPro" id="IPR014094">
    <property type="entry name" value="LpoB"/>
</dbReference>
<gene>
    <name evidence="2" type="ORF">NHP190003_00360</name>
</gene>
<keyword evidence="1" id="KW-0732">Signal</keyword>
<evidence type="ECO:0000256" key="1">
    <source>
        <dbReference type="SAM" id="SignalP"/>
    </source>
</evidence>
<sequence length="173" mass="19013">MRQRFLISLLAGAFSLGVVGCNSTPTPTAKHAWPTSDAIVATTKSALGAMLKSPQIQQLQGAVFGVVDVMNGTKKRLNTEQLTQMVLKTLQEMGKDRFFAKRAVVEGDSEDNTIKQTEQMRNTQTTPKPPSLFLNVSVVQRQDNQHATYVLEIEVVKIATGLQVWSGEFPISH</sequence>
<dbReference type="PROSITE" id="PS51257">
    <property type="entry name" value="PROKAR_LIPOPROTEIN"/>
    <property type="match status" value="1"/>
</dbReference>
<evidence type="ECO:0008006" key="4">
    <source>
        <dbReference type="Google" id="ProtNLM"/>
    </source>
</evidence>
<protein>
    <recommendedName>
        <fullName evidence="4">Penicillin-binding protein activator LpoB</fullName>
    </recommendedName>
</protein>
<accession>A0ABM7S807</accession>
<evidence type="ECO:0000313" key="2">
    <source>
        <dbReference type="EMBL" id="BCZ16754.1"/>
    </source>
</evidence>
<feature type="signal peptide" evidence="1">
    <location>
        <begin position="1"/>
        <end position="20"/>
    </location>
</feature>
<dbReference type="Pfam" id="PF13036">
    <property type="entry name" value="LpoB"/>
    <property type="match status" value="1"/>
</dbReference>
<feature type="chain" id="PRO_5045041846" description="Penicillin-binding protein activator LpoB" evidence="1">
    <location>
        <begin position="21"/>
        <end position="173"/>
    </location>
</feature>
<reference evidence="2 3" key="1">
    <citation type="submission" date="2021-07" db="EMBL/GenBank/DDBJ databases">
        <title>Novel Helicobacter sp. Isolated from a dog.</title>
        <authorList>
            <person name="Rimbara E."/>
            <person name="Suzuki M."/>
        </authorList>
    </citation>
    <scope>NUCLEOTIDE SEQUENCE [LARGE SCALE GENOMIC DNA]</scope>
    <source>
        <strain evidence="3">NHP19-003</strain>
    </source>
</reference>
<dbReference type="EMBL" id="AP024814">
    <property type="protein sequence ID" value="BCZ16754.1"/>
    <property type="molecule type" value="Genomic_DNA"/>
</dbReference>
<dbReference type="RefSeq" id="WP_221279547.1">
    <property type="nucleotide sequence ID" value="NZ_AP024814.1"/>
</dbReference>
<proteinExistence type="predicted"/>
<name>A0ABM7S807_9HELI</name>